<comment type="caution">
    <text evidence="3">The sequence shown here is derived from an EMBL/GenBank/DDBJ whole genome shotgun (WGS) entry which is preliminary data.</text>
</comment>
<feature type="transmembrane region" description="Helical" evidence="1">
    <location>
        <begin position="7"/>
        <end position="29"/>
    </location>
</feature>
<feature type="transmembrane region" description="Helical" evidence="1">
    <location>
        <begin position="75"/>
        <end position="98"/>
    </location>
</feature>
<dbReference type="RefSeq" id="WP_123783778.1">
    <property type="nucleotide sequence ID" value="NZ_RKIK01000136.1"/>
</dbReference>
<reference evidence="3 4" key="1">
    <citation type="submission" date="2018-11" db="EMBL/GenBank/DDBJ databases">
        <title>Vibrio ponticus strain CAIM 1751 pathogenic for the snapper Lutjanus guttatus.</title>
        <authorList>
            <person name="Soto-Rodriguez S."/>
            <person name="Lozano-Olvera R."/>
            <person name="Gomez-Gil B."/>
        </authorList>
    </citation>
    <scope>NUCLEOTIDE SEQUENCE [LARGE SCALE GENOMIC DNA]</scope>
    <source>
        <strain evidence="3 4">CAIM 1751</strain>
    </source>
</reference>
<dbReference type="NCBIfam" id="NF033664">
    <property type="entry name" value="PACE_transport"/>
    <property type="match status" value="1"/>
</dbReference>
<keyword evidence="1" id="KW-0812">Transmembrane</keyword>
<dbReference type="Pfam" id="PF05232">
    <property type="entry name" value="BTP"/>
    <property type="match status" value="2"/>
</dbReference>
<accession>A0A3N3DT58</accession>
<protein>
    <submittedName>
        <fullName evidence="3">PACE efflux transporter</fullName>
    </submittedName>
</protein>
<dbReference type="InterPro" id="IPR058208">
    <property type="entry name" value="PACE"/>
</dbReference>
<evidence type="ECO:0000259" key="2">
    <source>
        <dbReference type="Pfam" id="PF05232"/>
    </source>
</evidence>
<feature type="domain" description="Chlorhexidine efflux transporter" evidence="2">
    <location>
        <begin position="69"/>
        <end position="131"/>
    </location>
</feature>
<evidence type="ECO:0000313" key="4">
    <source>
        <dbReference type="Proteomes" id="UP000278792"/>
    </source>
</evidence>
<feature type="domain" description="Chlorhexidine efflux transporter" evidence="2">
    <location>
        <begin position="2"/>
        <end position="63"/>
    </location>
</feature>
<feature type="transmembrane region" description="Helical" evidence="1">
    <location>
        <begin position="35"/>
        <end position="54"/>
    </location>
</feature>
<evidence type="ECO:0000256" key="1">
    <source>
        <dbReference type="SAM" id="Phobius"/>
    </source>
</evidence>
<sequence>MTKTERIFHAVTFEMIMIALCVPLLSLIMEKEAGGMLAVSIGLSVTAMVWNYVYNLLVDNFFGADRAKRGVVFRIIHSLGFEGGLIGITVPVLAWTFGITLYEALLLEIGLVVFILLYTMAFNYLYDKTQPYKKIISYKHLA</sequence>
<dbReference type="Proteomes" id="UP000278792">
    <property type="component" value="Unassembled WGS sequence"/>
</dbReference>
<keyword evidence="1" id="KW-0472">Membrane</keyword>
<dbReference type="EMBL" id="RKIK01000136">
    <property type="protein sequence ID" value="ROV57576.1"/>
    <property type="molecule type" value="Genomic_DNA"/>
</dbReference>
<dbReference type="InterPro" id="IPR007896">
    <property type="entry name" value="BTP_bacteria"/>
</dbReference>
<dbReference type="AlphaFoldDB" id="A0A3N3DT58"/>
<organism evidence="3 4">
    <name type="scientific">Vibrio ponticus</name>
    <dbReference type="NCBI Taxonomy" id="265668"/>
    <lineage>
        <taxon>Bacteria</taxon>
        <taxon>Pseudomonadati</taxon>
        <taxon>Pseudomonadota</taxon>
        <taxon>Gammaproteobacteria</taxon>
        <taxon>Vibrionales</taxon>
        <taxon>Vibrionaceae</taxon>
        <taxon>Vibrio</taxon>
    </lineage>
</organism>
<gene>
    <name evidence="3" type="ORF">EGH82_22430</name>
</gene>
<keyword evidence="1" id="KW-1133">Transmembrane helix</keyword>
<feature type="transmembrane region" description="Helical" evidence="1">
    <location>
        <begin position="104"/>
        <end position="126"/>
    </location>
</feature>
<proteinExistence type="predicted"/>
<evidence type="ECO:0000313" key="3">
    <source>
        <dbReference type="EMBL" id="ROV57576.1"/>
    </source>
</evidence>
<name>A0A3N3DT58_9VIBR</name>